<organism evidence="1 2">
    <name type="scientific">Melipona bicolor</name>
    <dbReference type="NCBI Taxonomy" id="60889"/>
    <lineage>
        <taxon>Eukaryota</taxon>
        <taxon>Metazoa</taxon>
        <taxon>Ecdysozoa</taxon>
        <taxon>Arthropoda</taxon>
        <taxon>Hexapoda</taxon>
        <taxon>Insecta</taxon>
        <taxon>Pterygota</taxon>
        <taxon>Neoptera</taxon>
        <taxon>Endopterygota</taxon>
        <taxon>Hymenoptera</taxon>
        <taxon>Apocrita</taxon>
        <taxon>Aculeata</taxon>
        <taxon>Apoidea</taxon>
        <taxon>Anthophila</taxon>
        <taxon>Apidae</taxon>
        <taxon>Melipona</taxon>
    </lineage>
</organism>
<comment type="caution">
    <text evidence="1">The sequence shown here is derived from an EMBL/GenBank/DDBJ whole genome shotgun (WGS) entry which is preliminary data.</text>
</comment>
<protein>
    <submittedName>
        <fullName evidence="1">Uncharacterized protein</fullName>
    </submittedName>
</protein>
<dbReference type="Proteomes" id="UP001177670">
    <property type="component" value="Unassembled WGS sequence"/>
</dbReference>
<keyword evidence="2" id="KW-1185">Reference proteome</keyword>
<sequence>MSRGSIFCRRRHCPLTYRVTFSGEVAVIFLVSGHSAEEVRHVAGTDTTSAGNGFPTVLGVPEEYLMEEAVEEGNCKKASAFFFFFLACKFYEVTAERKRNSWLDISTLKSRFRD</sequence>
<accession>A0AA40FRR2</accession>
<evidence type="ECO:0000313" key="2">
    <source>
        <dbReference type="Proteomes" id="UP001177670"/>
    </source>
</evidence>
<evidence type="ECO:0000313" key="1">
    <source>
        <dbReference type="EMBL" id="KAK1124145.1"/>
    </source>
</evidence>
<proteinExistence type="predicted"/>
<name>A0AA40FRR2_9HYME</name>
<dbReference type="AlphaFoldDB" id="A0AA40FRR2"/>
<dbReference type="EMBL" id="JAHYIQ010000019">
    <property type="protein sequence ID" value="KAK1124145.1"/>
    <property type="molecule type" value="Genomic_DNA"/>
</dbReference>
<gene>
    <name evidence="1" type="ORF">K0M31_007169</name>
</gene>
<reference evidence="1" key="1">
    <citation type="submission" date="2021-10" db="EMBL/GenBank/DDBJ databases">
        <title>Melipona bicolor Genome sequencing and assembly.</title>
        <authorList>
            <person name="Araujo N.S."/>
            <person name="Arias M.C."/>
        </authorList>
    </citation>
    <scope>NUCLEOTIDE SEQUENCE</scope>
    <source>
        <strain evidence="1">USP_2M_L1-L4_2017</strain>
        <tissue evidence="1">Whole body</tissue>
    </source>
</reference>